<reference evidence="6 8" key="3">
    <citation type="submission" date="2018-03" db="EMBL/GenBank/DDBJ databases">
        <title>Genomic Encyclopedia of Archaeal and Bacterial Type Strains, Phase II (KMG-II): from individual species to whole genera.</title>
        <authorList>
            <person name="Goeker M."/>
        </authorList>
    </citation>
    <scope>NUCLEOTIDE SEQUENCE [LARGE SCALE GENOMIC DNA]</scope>
    <source>
        <strain evidence="6 8">DSM 25227</strain>
    </source>
</reference>
<evidence type="ECO:0000259" key="4">
    <source>
        <dbReference type="PROSITE" id="PS51077"/>
    </source>
</evidence>
<dbReference type="EMBL" id="UETC01000019">
    <property type="protein sequence ID" value="SSA51452.1"/>
    <property type="molecule type" value="Genomic_DNA"/>
</dbReference>
<dbReference type="Proteomes" id="UP000251571">
    <property type="component" value="Unassembled WGS sequence"/>
</dbReference>
<dbReference type="GO" id="GO:0003700">
    <property type="term" value="F:DNA-binding transcription factor activity"/>
    <property type="evidence" value="ECO:0007669"/>
    <property type="project" value="TreeGrafter"/>
</dbReference>
<dbReference type="OrthoDB" id="6057486at2"/>
<feature type="domain" description="IclR-ED" evidence="5">
    <location>
        <begin position="72"/>
        <end position="255"/>
    </location>
</feature>
<keyword evidence="8" id="KW-1185">Reference proteome</keyword>
<sequence length="255" mass="27842">MDGHRSDTIPTNLRLLLVLEQVAEADGPVTPTEVNAELGLPKPTIHRLFATLLEEGFLQRDMGGRTYLPGPRLRRMSGGVLSASPIQSARKAILRKLSGDLGETCNIALPDGDSMVYLERQETEWPLRIQLPPGTRVPLYCTASGKMYLSTLAPRMLDAYLSAVTLEARTPRTYSTPEALREALDAIRDRGHSEDRGEFMEDMIAVAVPVLDANGRLLATLSVHAPTSRMSLEDARGCLPRLVRAASDLAALVTD</sequence>
<evidence type="ECO:0000313" key="8">
    <source>
        <dbReference type="Proteomes" id="UP000245839"/>
    </source>
</evidence>
<dbReference type="InterPro" id="IPR036390">
    <property type="entry name" value="WH_DNA-bd_sf"/>
</dbReference>
<dbReference type="InterPro" id="IPR050707">
    <property type="entry name" value="HTH_MetabolicPath_Reg"/>
</dbReference>
<proteinExistence type="predicted"/>
<feature type="domain" description="HTH iclR-type" evidence="4">
    <location>
        <begin position="9"/>
        <end position="71"/>
    </location>
</feature>
<dbReference type="GO" id="GO:0003677">
    <property type="term" value="F:DNA binding"/>
    <property type="evidence" value="ECO:0007669"/>
    <property type="project" value="UniProtKB-KW"/>
</dbReference>
<evidence type="ECO:0000259" key="5">
    <source>
        <dbReference type="PROSITE" id="PS51078"/>
    </source>
</evidence>
<evidence type="ECO:0000313" key="7">
    <source>
        <dbReference type="EMBL" id="SSA51452.1"/>
    </source>
</evidence>
<dbReference type="PANTHER" id="PTHR30136:SF24">
    <property type="entry name" value="HTH-TYPE TRANSCRIPTIONAL REPRESSOR ALLR"/>
    <property type="match status" value="1"/>
</dbReference>
<dbReference type="Proteomes" id="UP000245839">
    <property type="component" value="Unassembled WGS sequence"/>
</dbReference>
<dbReference type="SUPFAM" id="SSF46785">
    <property type="entry name" value="Winged helix' DNA-binding domain"/>
    <property type="match status" value="1"/>
</dbReference>
<dbReference type="RefSeq" id="WP_109566352.1">
    <property type="nucleotide sequence ID" value="NZ_QGDJ01000019.1"/>
</dbReference>
<dbReference type="PROSITE" id="PS51078">
    <property type="entry name" value="ICLR_ED"/>
    <property type="match status" value="1"/>
</dbReference>
<dbReference type="Gene3D" id="1.10.10.10">
    <property type="entry name" value="Winged helix-like DNA-binding domain superfamily/Winged helix DNA-binding domain"/>
    <property type="match status" value="1"/>
</dbReference>
<protein>
    <submittedName>
        <fullName evidence="6">DNA-binding IclR family transcriptional regulator</fullName>
    </submittedName>
    <submittedName>
        <fullName evidence="7">DNA-binding transcriptional regulator, IclR family</fullName>
    </submittedName>
</protein>
<dbReference type="SMART" id="SM00346">
    <property type="entry name" value="HTH_ICLR"/>
    <property type="match status" value="1"/>
</dbReference>
<reference evidence="7" key="2">
    <citation type="submission" date="2016-10" db="EMBL/GenBank/DDBJ databases">
        <authorList>
            <person name="Cai Z."/>
        </authorList>
    </citation>
    <scope>NUCLEOTIDE SEQUENCE [LARGE SCALE GENOMIC DNA]</scope>
    <source>
        <strain evidence="7">DSM 25227</strain>
    </source>
</reference>
<evidence type="ECO:0000313" key="6">
    <source>
        <dbReference type="EMBL" id="PWJ11472.1"/>
    </source>
</evidence>
<gene>
    <name evidence="6" type="ORF">BCF38_11939</name>
    <name evidence="7" type="ORF">SAMN05421539_11939</name>
</gene>
<evidence type="ECO:0000313" key="9">
    <source>
        <dbReference type="Proteomes" id="UP000251571"/>
    </source>
</evidence>
<evidence type="ECO:0000256" key="3">
    <source>
        <dbReference type="ARBA" id="ARBA00023163"/>
    </source>
</evidence>
<organism evidence="7 9">
    <name type="scientific">Jannaschia seohaensis</name>
    <dbReference type="NCBI Taxonomy" id="475081"/>
    <lineage>
        <taxon>Bacteria</taxon>
        <taxon>Pseudomonadati</taxon>
        <taxon>Pseudomonadota</taxon>
        <taxon>Alphaproteobacteria</taxon>
        <taxon>Rhodobacterales</taxon>
        <taxon>Roseobacteraceae</taxon>
        <taxon>Jannaschia</taxon>
    </lineage>
</organism>
<keyword evidence="3" id="KW-0804">Transcription</keyword>
<dbReference type="EMBL" id="QGDJ01000019">
    <property type="protein sequence ID" value="PWJ11472.1"/>
    <property type="molecule type" value="Genomic_DNA"/>
</dbReference>
<accession>A0A2Y9C3G9</accession>
<evidence type="ECO:0000256" key="2">
    <source>
        <dbReference type="ARBA" id="ARBA00023125"/>
    </source>
</evidence>
<name>A0A2Y9C3G9_9RHOB</name>
<evidence type="ECO:0000256" key="1">
    <source>
        <dbReference type="ARBA" id="ARBA00023015"/>
    </source>
</evidence>
<keyword evidence="1" id="KW-0805">Transcription regulation</keyword>
<dbReference type="InterPro" id="IPR029016">
    <property type="entry name" value="GAF-like_dom_sf"/>
</dbReference>
<dbReference type="InterPro" id="IPR014757">
    <property type="entry name" value="Tscrpt_reg_IclR_C"/>
</dbReference>
<dbReference type="PANTHER" id="PTHR30136">
    <property type="entry name" value="HELIX-TURN-HELIX TRANSCRIPTIONAL REGULATOR, ICLR FAMILY"/>
    <property type="match status" value="1"/>
</dbReference>
<dbReference type="InterPro" id="IPR036388">
    <property type="entry name" value="WH-like_DNA-bd_sf"/>
</dbReference>
<dbReference type="PROSITE" id="PS51077">
    <property type="entry name" value="HTH_ICLR"/>
    <property type="match status" value="1"/>
</dbReference>
<dbReference type="Pfam" id="PF01614">
    <property type="entry name" value="IclR_C"/>
    <property type="match status" value="1"/>
</dbReference>
<reference evidence="9" key="1">
    <citation type="submission" date="2016-10" db="EMBL/GenBank/DDBJ databases">
        <authorList>
            <person name="Varghese N."/>
            <person name="Submissions S."/>
        </authorList>
    </citation>
    <scope>NUCLEOTIDE SEQUENCE [LARGE SCALE GENOMIC DNA]</scope>
    <source>
        <strain evidence="9">DSM 25227</strain>
    </source>
</reference>
<dbReference type="Gene3D" id="3.30.450.40">
    <property type="match status" value="1"/>
</dbReference>
<dbReference type="GO" id="GO:0045892">
    <property type="term" value="P:negative regulation of DNA-templated transcription"/>
    <property type="evidence" value="ECO:0007669"/>
    <property type="project" value="TreeGrafter"/>
</dbReference>
<dbReference type="InterPro" id="IPR005471">
    <property type="entry name" value="Tscrpt_reg_IclR_N"/>
</dbReference>
<dbReference type="SUPFAM" id="SSF55781">
    <property type="entry name" value="GAF domain-like"/>
    <property type="match status" value="1"/>
</dbReference>
<dbReference type="AlphaFoldDB" id="A0A2Y9C3G9"/>
<keyword evidence="2 7" id="KW-0238">DNA-binding</keyword>
<dbReference type="Pfam" id="PF09339">
    <property type="entry name" value="HTH_IclR"/>
    <property type="match status" value="1"/>
</dbReference>